<dbReference type="SUPFAM" id="SSF56601">
    <property type="entry name" value="beta-lactamase/transpeptidase-like"/>
    <property type="match status" value="1"/>
</dbReference>
<dbReference type="GO" id="GO:0006508">
    <property type="term" value="P:proteolysis"/>
    <property type="evidence" value="ECO:0007669"/>
    <property type="project" value="UniProtKB-KW"/>
</dbReference>
<feature type="domain" description="Glycosyl transferase family 51" evidence="16">
    <location>
        <begin position="66"/>
        <end position="252"/>
    </location>
</feature>
<comment type="catalytic activity">
    <reaction evidence="12">
        <text>Preferential cleavage: (Ac)2-L-Lys-D-Ala-|-D-Ala. Also transpeptidation of peptidyl-alanyl moieties that are N-acyl substituents of D-alanine.</text>
        <dbReference type="EC" id="3.4.16.4"/>
    </reaction>
</comment>
<dbReference type="GO" id="GO:0008360">
    <property type="term" value="P:regulation of cell shape"/>
    <property type="evidence" value="ECO:0007669"/>
    <property type="project" value="UniProtKB-KW"/>
</dbReference>
<keyword evidence="11" id="KW-0961">Cell wall biogenesis/degradation</keyword>
<proteinExistence type="inferred from homology"/>
<name>A0A7X6SW27_9CORY</name>
<protein>
    <submittedName>
        <fullName evidence="17">Penicillin-binding protein</fullName>
    </submittedName>
</protein>
<dbReference type="GO" id="GO:0008955">
    <property type="term" value="F:peptidoglycan glycosyltransferase activity"/>
    <property type="evidence" value="ECO:0007669"/>
    <property type="project" value="UniProtKB-EC"/>
</dbReference>
<keyword evidence="4" id="KW-0645">Protease</keyword>
<keyword evidence="6" id="KW-0808">Transferase</keyword>
<evidence type="ECO:0000256" key="8">
    <source>
        <dbReference type="ARBA" id="ARBA00022960"/>
    </source>
</evidence>
<gene>
    <name evidence="17" type="ORF">GX859_10840</name>
</gene>
<comment type="caution">
    <text evidence="17">The sequence shown here is derived from an EMBL/GenBank/DDBJ whole genome shotgun (WGS) entry which is preliminary data.</text>
</comment>
<evidence type="ECO:0000256" key="1">
    <source>
        <dbReference type="ARBA" id="ARBA00007090"/>
    </source>
</evidence>
<dbReference type="FunFam" id="1.10.3810.10:FF:000001">
    <property type="entry name" value="Penicillin-binding protein 1A"/>
    <property type="match status" value="1"/>
</dbReference>
<sequence length="793" mass="83729">MSVWKSLANMTAAAVIAGVTGALALAPVAGISGAAIARTNETMQSNLADLTDGTTPGVTTINDATGQPIAWLYNQRRYAVENDQISQHMKDAIVSIEDHRFYEHDGVDIQGTARAMLTNVLAGGVEQGASTINQQYVKNYLLFVDAEDEDEQAAAVEQSIPRKLREMRMAADLDRNLSKDDILTRYLNLVPFGNRSFGVEAAARTYFGTSAAELTVPQAAMLAGMVQSSEFLNPYSNPEGAQNRRDTVLRAMAANGHLTAEQAEAHIAEPLGILDAPATLPNGCIAAGDRGFFCDYVLSYLAEKGLSREQLLDGGYTIDTTLDPQTQDAARAAASRAVSPMAVGVAEVINVVEPGRDSRNILAMASSRNYGLDLEAGETVLPQTSSLVGNGAGSVFKVFTAAAAIEKGMGLETVLDVPARYEARGLGTGGAANCPPNTYCVENAGSYQPQMTLREALAHSPNTTFIKLIEDVGVPAVVDMSVKLGLRSYERPGTYDSEHSIAEYMRSANLGSYTLGPTAVNPLELSNVGATLASGGRWCEPTPISSVTDREGRKVFLEHPDCEQAVDEGVANALADAMSEDLISGTGARAASVTGWGGRAAAKTGTTESHQSSAFLGFNSGFAAAPYIYNDGTTTTPLCTSPVRQCGSGDLFGGREAAETWFNTANMLPAALNGVLPGHDPKYDLGTTNAVLAEVVGMTEPAARGTLEGRGYHVVTRSVDGQQPQGRVERAVADGILERGATVILEISRGYTPAPRNTEPSPDPAPATTTRRPQITQQDLDEVAEQLRDALGL</sequence>
<evidence type="ECO:0000256" key="5">
    <source>
        <dbReference type="ARBA" id="ARBA00022676"/>
    </source>
</evidence>
<dbReference type="GO" id="GO:0071555">
    <property type="term" value="P:cell wall organization"/>
    <property type="evidence" value="ECO:0007669"/>
    <property type="project" value="UniProtKB-KW"/>
</dbReference>
<comment type="catalytic activity">
    <reaction evidence="13">
        <text>[GlcNAc-(1-&gt;4)-Mur2Ac(oyl-L-Ala-gamma-D-Glu-L-Lys-D-Ala-D-Ala)](n)-di-trans,octa-cis-undecaprenyl diphosphate + beta-D-GlcNAc-(1-&gt;4)-Mur2Ac(oyl-L-Ala-gamma-D-Glu-L-Lys-D-Ala-D-Ala)-di-trans,octa-cis-undecaprenyl diphosphate = [GlcNAc-(1-&gt;4)-Mur2Ac(oyl-L-Ala-gamma-D-Glu-L-Lys-D-Ala-D-Ala)](n+1)-di-trans,octa-cis-undecaprenyl diphosphate + di-trans,octa-cis-undecaprenyl diphosphate + H(+)</text>
        <dbReference type="Rhea" id="RHEA:23708"/>
        <dbReference type="Rhea" id="RHEA-COMP:9602"/>
        <dbReference type="Rhea" id="RHEA-COMP:9603"/>
        <dbReference type="ChEBI" id="CHEBI:15378"/>
        <dbReference type="ChEBI" id="CHEBI:58405"/>
        <dbReference type="ChEBI" id="CHEBI:60033"/>
        <dbReference type="ChEBI" id="CHEBI:78435"/>
        <dbReference type="EC" id="2.4.99.28"/>
    </reaction>
</comment>
<dbReference type="GO" id="GO:0009002">
    <property type="term" value="F:serine-type D-Ala-D-Ala carboxypeptidase activity"/>
    <property type="evidence" value="ECO:0007669"/>
    <property type="project" value="UniProtKB-EC"/>
</dbReference>
<evidence type="ECO:0000256" key="13">
    <source>
        <dbReference type="ARBA" id="ARBA00049902"/>
    </source>
</evidence>
<dbReference type="GO" id="GO:0008658">
    <property type="term" value="F:penicillin binding"/>
    <property type="evidence" value="ECO:0007669"/>
    <property type="project" value="InterPro"/>
</dbReference>
<evidence type="ECO:0000256" key="3">
    <source>
        <dbReference type="ARBA" id="ARBA00022645"/>
    </source>
</evidence>
<dbReference type="Pfam" id="PF00912">
    <property type="entry name" value="Transgly"/>
    <property type="match status" value="1"/>
</dbReference>
<dbReference type="AlphaFoldDB" id="A0A7X6SW27"/>
<dbReference type="GO" id="GO:0030288">
    <property type="term" value="C:outer membrane-bounded periplasmic space"/>
    <property type="evidence" value="ECO:0007669"/>
    <property type="project" value="TreeGrafter"/>
</dbReference>
<evidence type="ECO:0000313" key="17">
    <source>
        <dbReference type="EMBL" id="NLA56764.1"/>
    </source>
</evidence>
<evidence type="ECO:0000259" key="15">
    <source>
        <dbReference type="Pfam" id="PF00905"/>
    </source>
</evidence>
<keyword evidence="5" id="KW-0328">Glycosyltransferase</keyword>
<dbReference type="PANTHER" id="PTHR32282">
    <property type="entry name" value="BINDING PROTEIN TRANSPEPTIDASE, PUTATIVE-RELATED"/>
    <property type="match status" value="1"/>
</dbReference>
<evidence type="ECO:0000256" key="10">
    <source>
        <dbReference type="ARBA" id="ARBA00023268"/>
    </source>
</evidence>
<comment type="similarity">
    <text evidence="2">In the N-terminal section; belongs to the glycosyltransferase 51 family.</text>
</comment>
<keyword evidence="8" id="KW-0133">Cell shape</keyword>
<comment type="similarity">
    <text evidence="1">In the C-terminal section; belongs to the transpeptidase family.</text>
</comment>
<evidence type="ECO:0000313" key="18">
    <source>
        <dbReference type="Proteomes" id="UP000557899"/>
    </source>
</evidence>
<accession>A0A7X6SW27</accession>
<dbReference type="SUPFAM" id="SSF53955">
    <property type="entry name" value="Lysozyme-like"/>
    <property type="match status" value="1"/>
</dbReference>
<evidence type="ECO:0000256" key="12">
    <source>
        <dbReference type="ARBA" id="ARBA00034000"/>
    </source>
</evidence>
<evidence type="ECO:0000256" key="4">
    <source>
        <dbReference type="ARBA" id="ARBA00022670"/>
    </source>
</evidence>
<evidence type="ECO:0000256" key="6">
    <source>
        <dbReference type="ARBA" id="ARBA00022679"/>
    </source>
</evidence>
<keyword evidence="3" id="KW-0121">Carboxypeptidase</keyword>
<dbReference type="InterPro" id="IPR001264">
    <property type="entry name" value="Glyco_trans_51"/>
</dbReference>
<dbReference type="InterPro" id="IPR012338">
    <property type="entry name" value="Beta-lactam/transpept-like"/>
</dbReference>
<dbReference type="PANTHER" id="PTHR32282:SF33">
    <property type="entry name" value="PEPTIDOGLYCAN GLYCOSYLTRANSFERASE"/>
    <property type="match status" value="1"/>
</dbReference>
<dbReference type="InterPro" id="IPR023346">
    <property type="entry name" value="Lysozyme-like_dom_sf"/>
</dbReference>
<dbReference type="GO" id="GO:0009252">
    <property type="term" value="P:peptidoglycan biosynthetic process"/>
    <property type="evidence" value="ECO:0007669"/>
    <property type="project" value="UniProtKB-KW"/>
</dbReference>
<dbReference type="EMBL" id="JAAZHI010000211">
    <property type="protein sequence ID" value="NLA56764.1"/>
    <property type="molecule type" value="Genomic_DNA"/>
</dbReference>
<dbReference type="InterPro" id="IPR001460">
    <property type="entry name" value="PCN-bd_Tpept"/>
</dbReference>
<dbReference type="InterPro" id="IPR050396">
    <property type="entry name" value="Glycosyltr_51/Transpeptidase"/>
</dbReference>
<evidence type="ECO:0000259" key="16">
    <source>
        <dbReference type="Pfam" id="PF00912"/>
    </source>
</evidence>
<evidence type="ECO:0000256" key="2">
    <source>
        <dbReference type="ARBA" id="ARBA00007739"/>
    </source>
</evidence>
<feature type="domain" description="Penicillin-binding protein transpeptidase" evidence="15">
    <location>
        <begin position="359"/>
        <end position="610"/>
    </location>
</feature>
<keyword evidence="9" id="KW-0573">Peptidoglycan synthesis</keyword>
<evidence type="ECO:0000256" key="11">
    <source>
        <dbReference type="ARBA" id="ARBA00023316"/>
    </source>
</evidence>
<keyword evidence="7" id="KW-0378">Hydrolase</keyword>
<dbReference type="Gene3D" id="3.40.710.10">
    <property type="entry name" value="DD-peptidase/beta-lactamase superfamily"/>
    <property type="match status" value="1"/>
</dbReference>
<organism evidence="17 18">
    <name type="scientific">Corynebacterium humireducens</name>
    <dbReference type="NCBI Taxonomy" id="1223514"/>
    <lineage>
        <taxon>Bacteria</taxon>
        <taxon>Bacillati</taxon>
        <taxon>Actinomycetota</taxon>
        <taxon>Actinomycetes</taxon>
        <taxon>Mycobacteriales</taxon>
        <taxon>Corynebacteriaceae</taxon>
        <taxon>Corynebacterium</taxon>
    </lineage>
</organism>
<dbReference type="Proteomes" id="UP000557899">
    <property type="component" value="Unassembled WGS sequence"/>
</dbReference>
<dbReference type="Pfam" id="PF00905">
    <property type="entry name" value="Transpeptidase"/>
    <property type="match status" value="1"/>
</dbReference>
<dbReference type="InterPro" id="IPR036950">
    <property type="entry name" value="PBP_transglycosylase"/>
</dbReference>
<feature type="region of interest" description="Disordered" evidence="14">
    <location>
        <begin position="748"/>
        <end position="779"/>
    </location>
</feature>
<feature type="compositionally biased region" description="Low complexity" evidence="14">
    <location>
        <begin position="766"/>
        <end position="778"/>
    </location>
</feature>
<evidence type="ECO:0000256" key="9">
    <source>
        <dbReference type="ARBA" id="ARBA00022984"/>
    </source>
</evidence>
<evidence type="ECO:0000256" key="7">
    <source>
        <dbReference type="ARBA" id="ARBA00022801"/>
    </source>
</evidence>
<dbReference type="Gene3D" id="1.10.3810.10">
    <property type="entry name" value="Biosynthetic peptidoglycan transglycosylase-like"/>
    <property type="match status" value="1"/>
</dbReference>
<reference evidence="17 18" key="1">
    <citation type="journal article" date="2020" name="Biotechnol. Biofuels">
        <title>New insights from the biogas microbiome by comprehensive genome-resolved metagenomics of nearly 1600 species originating from multiple anaerobic digesters.</title>
        <authorList>
            <person name="Campanaro S."/>
            <person name="Treu L."/>
            <person name="Rodriguez-R L.M."/>
            <person name="Kovalovszki A."/>
            <person name="Ziels R.M."/>
            <person name="Maus I."/>
            <person name="Zhu X."/>
            <person name="Kougias P.G."/>
            <person name="Basile A."/>
            <person name="Luo G."/>
            <person name="Schluter A."/>
            <person name="Konstantinidis K.T."/>
            <person name="Angelidaki I."/>
        </authorList>
    </citation>
    <scope>NUCLEOTIDE SEQUENCE [LARGE SCALE GENOMIC DNA]</scope>
    <source>
        <strain evidence="17">AS15tlH2ME_198</strain>
    </source>
</reference>
<keyword evidence="10" id="KW-0511">Multifunctional enzyme</keyword>
<evidence type="ECO:0000256" key="14">
    <source>
        <dbReference type="SAM" id="MobiDB-lite"/>
    </source>
</evidence>